<dbReference type="Gene3D" id="3.40.630.30">
    <property type="match status" value="1"/>
</dbReference>
<dbReference type="PANTHER" id="PTHR31435:SF9">
    <property type="entry name" value="PROTEIN NATD1"/>
    <property type="match status" value="1"/>
</dbReference>
<dbReference type="Proteomes" id="UP000606003">
    <property type="component" value="Unassembled WGS sequence"/>
</dbReference>
<protein>
    <submittedName>
        <fullName evidence="3">N-acetyltransferase</fullName>
    </submittedName>
</protein>
<proteinExistence type="predicted"/>
<organism evidence="3 4">
    <name type="scientific">Hymenobacter armeniacus</name>
    <dbReference type="NCBI Taxonomy" id="2771358"/>
    <lineage>
        <taxon>Bacteria</taxon>
        <taxon>Pseudomonadati</taxon>
        <taxon>Bacteroidota</taxon>
        <taxon>Cytophagia</taxon>
        <taxon>Cytophagales</taxon>
        <taxon>Hymenobacteraceae</taxon>
        <taxon>Hymenobacter</taxon>
    </lineage>
</organism>
<dbReference type="RefSeq" id="WP_190923725.1">
    <property type="nucleotide sequence ID" value="NZ_JACXAC010000003.1"/>
</dbReference>
<dbReference type="InterPro" id="IPR045057">
    <property type="entry name" value="Gcn5-rel_NAT"/>
</dbReference>
<dbReference type="InterPro" id="IPR016181">
    <property type="entry name" value="Acyl_CoA_acyltransferase"/>
</dbReference>
<gene>
    <name evidence="3" type="ORF">IC234_09200</name>
</gene>
<reference evidence="3 4" key="1">
    <citation type="submission" date="2020-09" db="EMBL/GenBank/DDBJ databases">
        <authorList>
            <person name="Kim M.K."/>
        </authorList>
    </citation>
    <scope>NUCLEOTIDE SEQUENCE [LARGE SCALE GENOMIC DNA]</scope>
    <source>
        <strain evidence="3 4">BT189</strain>
    </source>
</reference>
<dbReference type="PROSITE" id="PS51729">
    <property type="entry name" value="GNAT_YJDJ"/>
    <property type="match status" value="1"/>
</dbReference>
<dbReference type="EMBL" id="JACXAC010000003">
    <property type="protein sequence ID" value="MBD2722303.1"/>
    <property type="molecule type" value="Genomic_DNA"/>
</dbReference>
<feature type="domain" description="N-acetyltransferase" evidence="2">
    <location>
        <begin position="4"/>
        <end position="91"/>
    </location>
</feature>
<dbReference type="CDD" id="cd04301">
    <property type="entry name" value="NAT_SF"/>
    <property type="match status" value="1"/>
</dbReference>
<dbReference type="PANTHER" id="PTHR31435">
    <property type="entry name" value="PROTEIN NATD1"/>
    <property type="match status" value="1"/>
</dbReference>
<dbReference type="SUPFAM" id="SSF55729">
    <property type="entry name" value="Acyl-CoA N-acyltransferases (Nat)"/>
    <property type="match status" value="1"/>
</dbReference>
<feature type="domain" description="N-acetyltransferase" evidence="1">
    <location>
        <begin position="1"/>
        <end position="91"/>
    </location>
</feature>
<evidence type="ECO:0000313" key="4">
    <source>
        <dbReference type="Proteomes" id="UP000606003"/>
    </source>
</evidence>
<evidence type="ECO:0000313" key="3">
    <source>
        <dbReference type="EMBL" id="MBD2722303.1"/>
    </source>
</evidence>
<keyword evidence="4" id="KW-1185">Reference proteome</keyword>
<dbReference type="Pfam" id="PF14542">
    <property type="entry name" value="Acetyltransf_CG"/>
    <property type="match status" value="1"/>
</dbReference>
<dbReference type="PROSITE" id="PS51186">
    <property type="entry name" value="GNAT"/>
    <property type="match status" value="1"/>
</dbReference>
<name>A0ABR8JR71_9BACT</name>
<comment type="caution">
    <text evidence="3">The sequence shown here is derived from an EMBL/GenBank/DDBJ whole genome shotgun (WGS) entry which is preliminary data.</text>
</comment>
<sequence length="91" mass="10291">MAITHNPTDQEFTTTRDGYQAELAYARPADGVIDFTHTFVDEGLRGQGVAEELARAALEYARQEHLKVKTTCKFMAGFVKRHRAEYEDILA</sequence>
<evidence type="ECO:0000259" key="1">
    <source>
        <dbReference type="PROSITE" id="PS51186"/>
    </source>
</evidence>
<evidence type="ECO:0000259" key="2">
    <source>
        <dbReference type="PROSITE" id="PS51729"/>
    </source>
</evidence>
<dbReference type="InterPro" id="IPR000182">
    <property type="entry name" value="GNAT_dom"/>
</dbReference>
<accession>A0ABR8JR71</accession>
<dbReference type="InterPro" id="IPR031165">
    <property type="entry name" value="GNAT_YJDJ"/>
</dbReference>